<protein>
    <recommendedName>
        <fullName evidence="3">Ysc84 actin-binding domain-containing protein</fullName>
    </recommendedName>
</protein>
<dbReference type="RefSeq" id="WP_185244840.1">
    <property type="nucleotide sequence ID" value="NZ_AP023213.1"/>
</dbReference>
<reference evidence="1 2" key="1">
    <citation type="submission" date="2020-06" db="EMBL/GenBank/DDBJ databases">
        <title>Interaction of electrochemicaly active bacteria, Geobacter bremensis R4 on different carbon anode.</title>
        <authorList>
            <person name="Meng L."/>
            <person name="Yoshida N."/>
        </authorList>
    </citation>
    <scope>NUCLEOTIDE SEQUENCE [LARGE SCALE GENOMIC DNA]</scope>
    <source>
        <strain evidence="1 2">R4</strain>
    </source>
</reference>
<keyword evidence="2" id="KW-1185">Reference proteome</keyword>
<dbReference type="Proteomes" id="UP000515472">
    <property type="component" value="Chromosome"/>
</dbReference>
<evidence type="ECO:0008006" key="3">
    <source>
        <dbReference type="Google" id="ProtNLM"/>
    </source>
</evidence>
<accession>A0A6S6LXF3</accession>
<evidence type="ECO:0000313" key="2">
    <source>
        <dbReference type="Proteomes" id="UP000515472"/>
    </source>
</evidence>
<organism evidence="1 2">
    <name type="scientific">Citrifermentans bremense</name>
    <dbReference type="NCBI Taxonomy" id="60035"/>
    <lineage>
        <taxon>Bacteria</taxon>
        <taxon>Pseudomonadati</taxon>
        <taxon>Thermodesulfobacteriota</taxon>
        <taxon>Desulfuromonadia</taxon>
        <taxon>Geobacterales</taxon>
        <taxon>Geobacteraceae</taxon>
        <taxon>Citrifermentans</taxon>
    </lineage>
</organism>
<dbReference type="EMBL" id="AP023213">
    <property type="protein sequence ID" value="BCG46682.1"/>
    <property type="molecule type" value="Genomic_DNA"/>
</dbReference>
<name>A0A6S6LXF3_9BACT</name>
<gene>
    <name evidence="1" type="ORF">GEOBRER4_n1490</name>
</gene>
<dbReference type="PROSITE" id="PS51257">
    <property type="entry name" value="PROKAR_LIPOPROTEIN"/>
    <property type="match status" value="1"/>
</dbReference>
<dbReference type="AlphaFoldDB" id="A0A6S6LXF3"/>
<dbReference type="KEGG" id="gbn:GEOBRER4_14320"/>
<evidence type="ECO:0000313" key="1">
    <source>
        <dbReference type="EMBL" id="BCG46682.1"/>
    </source>
</evidence>
<proteinExistence type="predicted"/>
<sequence length="239" mass="25402">MLKGGSRIVKNGLLFLILVLFTGCATSRISGVDMATRDVAAIERISSNRGLSELSDIEGVALLSLVNGGMGGFGATGWSASVFVKDPVKKEFGPPSFLNAAGVTVGLGYLGVNNADCLLLFRKREDAVGFAKKSINFNFSNEASFLVWGRKQMTISDAESFSDGAGLSFGLIGLELLLGWRRDSLHEEMYQQGATVDTILSGEVAIPDELKPALAKLNLLMKKAQTIQNATGVSDHLAL</sequence>